<accession>A0ACC0JKR2</accession>
<gene>
    <name evidence="1" type="ORF">MSG28_003075</name>
</gene>
<dbReference type="Proteomes" id="UP001064048">
    <property type="component" value="Chromosome 4"/>
</dbReference>
<reference evidence="1 2" key="1">
    <citation type="journal article" date="2022" name="Genome Biol. Evol.">
        <title>The Spruce Budworm Genome: Reconstructing the Evolutionary History of Antifreeze Proteins.</title>
        <authorList>
            <person name="Beliveau C."/>
            <person name="Gagne P."/>
            <person name="Picq S."/>
            <person name="Vernygora O."/>
            <person name="Keeling C.I."/>
            <person name="Pinkney K."/>
            <person name="Doucet D."/>
            <person name="Wen F."/>
            <person name="Johnston J.S."/>
            <person name="Maaroufi H."/>
            <person name="Boyle B."/>
            <person name="Laroche J."/>
            <person name="Dewar K."/>
            <person name="Juretic N."/>
            <person name="Blackburn G."/>
            <person name="Nisole A."/>
            <person name="Brunet B."/>
            <person name="Brandao M."/>
            <person name="Lumley L."/>
            <person name="Duan J."/>
            <person name="Quan G."/>
            <person name="Lucarotti C.J."/>
            <person name="Roe A.D."/>
            <person name="Sperling F.A.H."/>
            <person name="Levesque R.C."/>
            <person name="Cusson M."/>
        </authorList>
    </citation>
    <scope>NUCLEOTIDE SEQUENCE [LARGE SCALE GENOMIC DNA]</scope>
    <source>
        <strain evidence="1">Glfc:IPQL:Cfum</strain>
    </source>
</reference>
<keyword evidence="2" id="KW-1185">Reference proteome</keyword>
<name>A0ACC0JKR2_CHOFU</name>
<proteinExistence type="predicted"/>
<evidence type="ECO:0000313" key="2">
    <source>
        <dbReference type="Proteomes" id="UP001064048"/>
    </source>
</evidence>
<protein>
    <submittedName>
        <fullName evidence="1">Uncharacterized protein</fullName>
    </submittedName>
</protein>
<evidence type="ECO:0000313" key="1">
    <source>
        <dbReference type="EMBL" id="KAI8424648.1"/>
    </source>
</evidence>
<comment type="caution">
    <text evidence="1">The sequence shown here is derived from an EMBL/GenBank/DDBJ whole genome shotgun (WGS) entry which is preliminary data.</text>
</comment>
<organism evidence="1 2">
    <name type="scientific">Choristoneura fumiferana</name>
    <name type="common">Spruce budworm moth</name>
    <name type="synonym">Archips fumiferana</name>
    <dbReference type="NCBI Taxonomy" id="7141"/>
    <lineage>
        <taxon>Eukaryota</taxon>
        <taxon>Metazoa</taxon>
        <taxon>Ecdysozoa</taxon>
        <taxon>Arthropoda</taxon>
        <taxon>Hexapoda</taxon>
        <taxon>Insecta</taxon>
        <taxon>Pterygota</taxon>
        <taxon>Neoptera</taxon>
        <taxon>Endopterygota</taxon>
        <taxon>Lepidoptera</taxon>
        <taxon>Glossata</taxon>
        <taxon>Ditrysia</taxon>
        <taxon>Tortricoidea</taxon>
        <taxon>Tortricidae</taxon>
        <taxon>Tortricinae</taxon>
        <taxon>Choristoneura</taxon>
    </lineage>
</organism>
<dbReference type="EMBL" id="CM046104">
    <property type="protein sequence ID" value="KAI8424648.1"/>
    <property type="molecule type" value="Genomic_DNA"/>
</dbReference>
<sequence>MTNLVTKNFVLLARLAKNVSNGSKRLSSHFIYHPDVDKPVEGETAKMNMMQAINNAMDITLKNDPSAVVFGEDVAFGGVFRCALGLQEKYGKERVFNTPLCEQGIAGFGIGMATAGATAIAEIQFADYIFPAFDQLVNEAAKCRYRSGGQFDAGGLTVRTPCSAVVVPRGPITAKGLLLACIRERDPCIFLEPKILYRSAAEDVMLRR</sequence>